<feature type="signal peptide" evidence="14">
    <location>
        <begin position="1"/>
        <end position="22"/>
    </location>
</feature>
<evidence type="ECO:0000313" key="16">
    <source>
        <dbReference type="EMBL" id="PNF31737.1"/>
    </source>
</evidence>
<reference evidence="16 17" key="1">
    <citation type="submission" date="2017-12" db="EMBL/GenBank/DDBJ databases">
        <title>Hemimetabolous genomes reveal molecular basis of termite eusociality.</title>
        <authorList>
            <person name="Harrison M.C."/>
            <person name="Jongepier E."/>
            <person name="Robertson H.M."/>
            <person name="Arning N."/>
            <person name="Bitard-Feildel T."/>
            <person name="Chao H."/>
            <person name="Childers C.P."/>
            <person name="Dinh H."/>
            <person name="Doddapaneni H."/>
            <person name="Dugan S."/>
            <person name="Gowin J."/>
            <person name="Greiner C."/>
            <person name="Han Y."/>
            <person name="Hu H."/>
            <person name="Hughes D.S.T."/>
            <person name="Huylmans A.-K."/>
            <person name="Kemena C."/>
            <person name="Kremer L.P.M."/>
            <person name="Lee S.L."/>
            <person name="Lopez-Ezquerra A."/>
            <person name="Mallet L."/>
            <person name="Monroy-Kuhn J.M."/>
            <person name="Moser A."/>
            <person name="Murali S.C."/>
            <person name="Muzny D.M."/>
            <person name="Otani S."/>
            <person name="Piulachs M.-D."/>
            <person name="Poelchau M."/>
            <person name="Qu J."/>
            <person name="Schaub F."/>
            <person name="Wada-Katsumata A."/>
            <person name="Worley K.C."/>
            <person name="Xie Q."/>
            <person name="Ylla G."/>
            <person name="Poulsen M."/>
            <person name="Gibbs R.A."/>
            <person name="Schal C."/>
            <person name="Richards S."/>
            <person name="Belles X."/>
            <person name="Korb J."/>
            <person name="Bornberg-Bauer E."/>
        </authorList>
    </citation>
    <scope>NUCLEOTIDE SEQUENCE [LARGE SCALE GENOMIC DNA]</scope>
    <source>
        <tissue evidence="16">Whole body</tissue>
    </source>
</reference>
<dbReference type="GO" id="GO:0015276">
    <property type="term" value="F:ligand-gated monoatomic ion channel activity"/>
    <property type="evidence" value="ECO:0007669"/>
    <property type="project" value="InterPro"/>
</dbReference>
<evidence type="ECO:0000256" key="5">
    <source>
        <dbReference type="ARBA" id="ARBA00022692"/>
    </source>
</evidence>
<keyword evidence="9" id="KW-0675">Receptor</keyword>
<evidence type="ECO:0000256" key="14">
    <source>
        <dbReference type="SAM" id="SignalP"/>
    </source>
</evidence>
<dbReference type="InParanoid" id="A0A2J7QT35"/>
<feature type="transmembrane region" description="Helical" evidence="13">
    <location>
        <begin position="288"/>
        <end position="309"/>
    </location>
</feature>
<feature type="chain" id="PRO_5014438382" description="Ionotropic glutamate receptor C-terminal domain-containing protein" evidence="14">
    <location>
        <begin position="23"/>
        <end position="502"/>
    </location>
</feature>
<keyword evidence="6 13" id="KW-1133">Transmembrane helix</keyword>
<dbReference type="Pfam" id="PF10613">
    <property type="entry name" value="Lig_chan-Glu_bd"/>
    <property type="match status" value="1"/>
</dbReference>
<keyword evidence="17" id="KW-1185">Reference proteome</keyword>
<evidence type="ECO:0000259" key="15">
    <source>
        <dbReference type="SMART" id="SM00079"/>
    </source>
</evidence>
<evidence type="ECO:0000313" key="17">
    <source>
        <dbReference type="Proteomes" id="UP000235965"/>
    </source>
</evidence>
<sequence length="502" mass="54784">MMAFRALEVLFLISLTSFPVSGLSVDVASGVIVDIGRKFSSGGVYLLVSSEQVAGGWWTDLARYLITAHTLAAVINLGNASIFPVPSEAVSVCVMRSAGMEEVSALQELSGLRNMHLAIWLLFLEDGRSVDEILRDLHVPFNCRFLVAQYEDDAVQLTEVYRVSVNHPLTLNHYGIWKKGYPMSSKVNAYEGRNNLQGLVMKAIVINISEDSSSGSISADGTWNGLIGILARREADVAVTGTTMTPMRAEVVDFTLPIFLSSLYIVGTMINCLITGHDMTRRAMCIRVLFLTAHMTSVVLLAAYSAGLISTLTVETLNLPFTTFEELLNVGTHMAGVVNNSAAIALFSETNDLLLSGLYKKLMTTDPDNFPHSTLGGLQRVCSMKFAFVAQMSRMESVRHDIPCKIVGLPATSIKETNDLLLSGLYKKLMATDPDNFPHSTLGGLQRVCSMKFAFVAQMSRMESVRHDIPCKIVGLPATSIKVNLAIAFAKGSPYRDIINHK</sequence>
<evidence type="ECO:0000256" key="7">
    <source>
        <dbReference type="ARBA" id="ARBA00023065"/>
    </source>
</evidence>
<dbReference type="InterPro" id="IPR019594">
    <property type="entry name" value="Glu/Gly-bd"/>
</dbReference>
<dbReference type="PANTHER" id="PTHR42643:SF24">
    <property type="entry name" value="IONOTROPIC RECEPTOR 60A"/>
    <property type="match status" value="1"/>
</dbReference>
<dbReference type="SMART" id="SM00079">
    <property type="entry name" value="PBPe"/>
    <property type="match status" value="1"/>
</dbReference>
<feature type="domain" description="Ionotropic glutamate receptor C-terminal" evidence="15">
    <location>
        <begin position="170"/>
        <end position="502"/>
    </location>
</feature>
<keyword evidence="12" id="KW-0407">Ion channel</keyword>
<dbReference type="OrthoDB" id="7536459at2759"/>
<organism evidence="16 17">
    <name type="scientific">Cryptotermes secundus</name>
    <dbReference type="NCBI Taxonomy" id="105785"/>
    <lineage>
        <taxon>Eukaryota</taxon>
        <taxon>Metazoa</taxon>
        <taxon>Ecdysozoa</taxon>
        <taxon>Arthropoda</taxon>
        <taxon>Hexapoda</taxon>
        <taxon>Insecta</taxon>
        <taxon>Pterygota</taxon>
        <taxon>Neoptera</taxon>
        <taxon>Polyneoptera</taxon>
        <taxon>Dictyoptera</taxon>
        <taxon>Blattodea</taxon>
        <taxon>Blattoidea</taxon>
        <taxon>Termitoidae</taxon>
        <taxon>Kalotermitidae</taxon>
        <taxon>Cryptotermitinae</taxon>
        <taxon>Cryptotermes</taxon>
    </lineage>
</organism>
<dbReference type="SUPFAM" id="SSF53850">
    <property type="entry name" value="Periplasmic binding protein-like II"/>
    <property type="match status" value="1"/>
</dbReference>
<evidence type="ECO:0000256" key="10">
    <source>
        <dbReference type="ARBA" id="ARBA00023180"/>
    </source>
</evidence>
<dbReference type="InterPro" id="IPR052192">
    <property type="entry name" value="Insect_Ionotropic_Sensory_Rcpt"/>
</dbReference>
<evidence type="ECO:0000256" key="11">
    <source>
        <dbReference type="ARBA" id="ARBA00023286"/>
    </source>
</evidence>
<evidence type="ECO:0000256" key="8">
    <source>
        <dbReference type="ARBA" id="ARBA00023136"/>
    </source>
</evidence>
<dbReference type="Gene3D" id="3.40.190.10">
    <property type="entry name" value="Periplasmic binding protein-like II"/>
    <property type="match status" value="4"/>
</dbReference>
<name>A0A2J7QT35_9NEOP</name>
<keyword evidence="11" id="KW-1071">Ligand-gated ion channel</keyword>
<dbReference type="STRING" id="105785.A0A2J7QT35"/>
<dbReference type="GO" id="GO:0005886">
    <property type="term" value="C:plasma membrane"/>
    <property type="evidence" value="ECO:0007669"/>
    <property type="project" value="UniProtKB-SubCell"/>
</dbReference>
<gene>
    <name evidence="16" type="ORF">B7P43_G12191</name>
</gene>
<evidence type="ECO:0000256" key="4">
    <source>
        <dbReference type="ARBA" id="ARBA00022475"/>
    </source>
</evidence>
<evidence type="ECO:0000256" key="12">
    <source>
        <dbReference type="ARBA" id="ARBA00023303"/>
    </source>
</evidence>
<evidence type="ECO:0000256" key="6">
    <source>
        <dbReference type="ARBA" id="ARBA00022989"/>
    </source>
</evidence>
<keyword evidence="8 13" id="KW-0472">Membrane</keyword>
<comment type="similarity">
    <text evidence="2">Belongs to the glutamate-gated ion channel (TC 1.A.10.1) family.</text>
</comment>
<dbReference type="GO" id="GO:0050906">
    <property type="term" value="P:detection of stimulus involved in sensory perception"/>
    <property type="evidence" value="ECO:0007669"/>
    <property type="project" value="UniProtKB-ARBA"/>
</dbReference>
<feature type="transmembrane region" description="Helical" evidence="13">
    <location>
        <begin position="254"/>
        <end position="276"/>
    </location>
</feature>
<evidence type="ECO:0000256" key="1">
    <source>
        <dbReference type="ARBA" id="ARBA00004651"/>
    </source>
</evidence>
<dbReference type="PANTHER" id="PTHR42643">
    <property type="entry name" value="IONOTROPIC RECEPTOR 20A-RELATED"/>
    <property type="match status" value="1"/>
</dbReference>
<dbReference type="Proteomes" id="UP000235965">
    <property type="component" value="Unassembled WGS sequence"/>
</dbReference>
<comment type="caution">
    <text evidence="16">The sequence shown here is derived from an EMBL/GenBank/DDBJ whole genome shotgun (WGS) entry which is preliminary data.</text>
</comment>
<dbReference type="AlphaFoldDB" id="A0A2J7QT35"/>
<accession>A0A2J7QT35</accession>
<evidence type="ECO:0000256" key="9">
    <source>
        <dbReference type="ARBA" id="ARBA00023170"/>
    </source>
</evidence>
<keyword evidence="5 13" id="KW-0812">Transmembrane</keyword>
<evidence type="ECO:0000256" key="2">
    <source>
        <dbReference type="ARBA" id="ARBA00008685"/>
    </source>
</evidence>
<evidence type="ECO:0000256" key="13">
    <source>
        <dbReference type="SAM" id="Phobius"/>
    </source>
</evidence>
<dbReference type="InterPro" id="IPR001320">
    <property type="entry name" value="Iontro_rcpt_C"/>
</dbReference>
<evidence type="ECO:0000256" key="3">
    <source>
        <dbReference type="ARBA" id="ARBA00022448"/>
    </source>
</evidence>
<keyword evidence="10" id="KW-0325">Glycoprotein</keyword>
<dbReference type="EMBL" id="NEVH01011202">
    <property type="protein sequence ID" value="PNF31737.1"/>
    <property type="molecule type" value="Genomic_DNA"/>
</dbReference>
<comment type="subcellular location">
    <subcellularLocation>
        <location evidence="1">Cell membrane</location>
        <topology evidence="1">Multi-pass membrane protein</topology>
    </subcellularLocation>
</comment>
<proteinExistence type="inferred from homology"/>
<protein>
    <recommendedName>
        <fullName evidence="15">Ionotropic glutamate receptor C-terminal domain-containing protein</fullName>
    </recommendedName>
</protein>
<keyword evidence="3" id="KW-0813">Transport</keyword>
<keyword evidence="14" id="KW-0732">Signal</keyword>
<keyword evidence="4" id="KW-1003">Cell membrane</keyword>
<keyword evidence="7" id="KW-0406">Ion transport</keyword>